<accession>A0ABN8XQ73</accession>
<evidence type="ECO:0000256" key="1">
    <source>
        <dbReference type="SAM" id="SignalP"/>
    </source>
</evidence>
<keyword evidence="3" id="KW-1185">Reference proteome</keyword>
<evidence type="ECO:0000313" key="2">
    <source>
        <dbReference type="EMBL" id="CAI9151316.1"/>
    </source>
</evidence>
<name>A0ABN8XQ73_RANTA</name>
<sequence>MHACMLGHFSCVRLFVTLQTVARKAPLSIGFSRQEYWSGLPCPPPGDLHQGSNLYLVTPALAGRFFNTWEAATNYNFVFYLWTLSLHSDVSSMRVGILTVLFTAVSLVSRAVPGTQWVFSKSLLDE</sequence>
<dbReference type="Proteomes" id="UP001176941">
    <property type="component" value="Chromosome 1"/>
</dbReference>
<keyword evidence="1" id="KW-0732">Signal</keyword>
<feature type="signal peptide" evidence="1">
    <location>
        <begin position="1"/>
        <end position="22"/>
    </location>
</feature>
<feature type="chain" id="PRO_5045903800" evidence="1">
    <location>
        <begin position="23"/>
        <end position="126"/>
    </location>
</feature>
<protein>
    <submittedName>
        <fullName evidence="2">Uncharacterized protein</fullName>
    </submittedName>
</protein>
<reference evidence="2" key="1">
    <citation type="submission" date="2023-04" db="EMBL/GenBank/DDBJ databases">
        <authorList>
            <consortium name="ELIXIR-Norway"/>
        </authorList>
    </citation>
    <scope>NUCLEOTIDE SEQUENCE [LARGE SCALE GENOMIC DNA]</scope>
</reference>
<organism evidence="2 3">
    <name type="scientific">Rangifer tarandus platyrhynchus</name>
    <name type="common">Svalbard reindeer</name>
    <dbReference type="NCBI Taxonomy" id="3082113"/>
    <lineage>
        <taxon>Eukaryota</taxon>
        <taxon>Metazoa</taxon>
        <taxon>Chordata</taxon>
        <taxon>Craniata</taxon>
        <taxon>Vertebrata</taxon>
        <taxon>Euteleostomi</taxon>
        <taxon>Mammalia</taxon>
        <taxon>Eutheria</taxon>
        <taxon>Laurasiatheria</taxon>
        <taxon>Artiodactyla</taxon>
        <taxon>Ruminantia</taxon>
        <taxon>Pecora</taxon>
        <taxon>Cervidae</taxon>
        <taxon>Odocoileinae</taxon>
        <taxon>Rangifer</taxon>
    </lineage>
</organism>
<dbReference type="EMBL" id="OX459937">
    <property type="protein sequence ID" value="CAI9151316.1"/>
    <property type="molecule type" value="Genomic_DNA"/>
</dbReference>
<evidence type="ECO:0000313" key="3">
    <source>
        <dbReference type="Proteomes" id="UP001176941"/>
    </source>
</evidence>
<gene>
    <name evidence="2" type="ORF">MRATA1EN1_LOCUS278</name>
</gene>
<proteinExistence type="predicted"/>